<comment type="subcellular location">
    <subcellularLocation>
        <location evidence="2">Bacterial flagellum basal body</location>
    </subcellularLocation>
</comment>
<name>A0A7R8WWP4_9CRUS</name>
<reference evidence="4" key="1">
    <citation type="submission" date="2020-11" db="EMBL/GenBank/DDBJ databases">
        <authorList>
            <person name="Tran Van P."/>
        </authorList>
    </citation>
    <scope>NUCLEOTIDE SEQUENCE</scope>
</reference>
<evidence type="ECO:0000256" key="1">
    <source>
        <dbReference type="ARBA" id="ARBA00002591"/>
    </source>
</evidence>
<evidence type="ECO:0000256" key="3">
    <source>
        <dbReference type="ARBA" id="ARBA00022729"/>
    </source>
</evidence>
<dbReference type="InterPro" id="IPR001782">
    <property type="entry name" value="Flag_FlgI"/>
</dbReference>
<protein>
    <submittedName>
        <fullName evidence="4">Uncharacterized protein</fullName>
    </submittedName>
</protein>
<sequence length="251" mass="26103">MRNSPFSDASIRSMLDELGIGLKEGEIRTNNVAAVIVTADLPAYANKGTRIDVNVASIGDAKSLRGGTLVFTPLYGGDGEIYASAQGRLIVSGFSVEGNASEVTSNTPTAARMPNAGIVEKPAPGSLEDEKLLVLTLANPDFDTAVAITDAINARTKTSFGKALAREIDNRSVEVEIPGGTSPARFFSEIGKLLISPDTPAKSSVIRAAAFGFISTMIALETFASSLTIRDAESTGSISINCNAAASGRIF</sequence>
<evidence type="ECO:0000256" key="2">
    <source>
        <dbReference type="ARBA" id="ARBA00004117"/>
    </source>
</evidence>
<evidence type="ECO:0000313" key="4">
    <source>
        <dbReference type="EMBL" id="CAD7238263.1"/>
    </source>
</evidence>
<gene>
    <name evidence="4" type="ORF">CTOB1V02_LOCUS16078</name>
</gene>
<dbReference type="GO" id="GO:0005198">
    <property type="term" value="F:structural molecule activity"/>
    <property type="evidence" value="ECO:0007669"/>
    <property type="project" value="InterPro"/>
</dbReference>
<comment type="function">
    <text evidence="1">Assembles around the rod to form the L-ring and probably protects the motor/basal body from shearing forces during rotation.</text>
</comment>
<dbReference type="Pfam" id="PF02119">
    <property type="entry name" value="FlgI"/>
    <property type="match status" value="1"/>
</dbReference>
<dbReference type="AlphaFoldDB" id="A0A7R8WWP4"/>
<dbReference type="EMBL" id="OB698715">
    <property type="protein sequence ID" value="CAD7238263.1"/>
    <property type="molecule type" value="Genomic_DNA"/>
</dbReference>
<organism evidence="4">
    <name type="scientific">Cyprideis torosa</name>
    <dbReference type="NCBI Taxonomy" id="163714"/>
    <lineage>
        <taxon>Eukaryota</taxon>
        <taxon>Metazoa</taxon>
        <taxon>Ecdysozoa</taxon>
        <taxon>Arthropoda</taxon>
        <taxon>Crustacea</taxon>
        <taxon>Oligostraca</taxon>
        <taxon>Ostracoda</taxon>
        <taxon>Podocopa</taxon>
        <taxon>Podocopida</taxon>
        <taxon>Cytherocopina</taxon>
        <taxon>Cytheroidea</taxon>
        <taxon>Cytherideidae</taxon>
        <taxon>Cyprideis</taxon>
    </lineage>
</organism>
<dbReference type="PANTHER" id="PTHR30381:SF0">
    <property type="entry name" value="FLAGELLAR P-RING PROTEIN"/>
    <property type="match status" value="1"/>
</dbReference>
<accession>A0A7R8WWP4</accession>
<keyword evidence="3" id="KW-0732">Signal</keyword>
<proteinExistence type="predicted"/>
<dbReference type="PANTHER" id="PTHR30381">
    <property type="entry name" value="FLAGELLAR P-RING PERIPLASMIC PROTEIN FLGI"/>
    <property type="match status" value="1"/>
</dbReference>
<dbReference type="OrthoDB" id="10616056at2759"/>
<dbReference type="PRINTS" id="PR01010">
    <property type="entry name" value="FLGPRINGFLGI"/>
</dbReference>